<sequence length="162" mass="19226">MYNMNQSMQVAKQATRDIEGWLSGLPETVRIENVEDNREYQRVDVDLIWITKTGSYQVEIKGDRYHKTGNFFWETHSNKERNTPGCFLYTKADWVFYYFVTPRVLYQLPMPATRDWFLENINRFRERSTTTNVGNSYYTTVGRLVPINVVISEVPQIIKHQL</sequence>
<dbReference type="GeneID" id="301682605"/>
<gene>
    <name evidence="1" type="ORF">NIES46_17460</name>
</gene>
<protein>
    <submittedName>
        <fullName evidence="1">Uncharacterized protein</fullName>
    </submittedName>
</protein>
<comment type="caution">
    <text evidence="1">The sequence shown here is derived from an EMBL/GenBank/DDBJ whole genome shotgun (WGS) entry which is preliminary data.</text>
</comment>
<dbReference type="Proteomes" id="UP000326169">
    <property type="component" value="Unassembled WGS sequence"/>
</dbReference>
<accession>A0A5M3T2K1</accession>
<reference evidence="1 2" key="1">
    <citation type="journal article" date="2019" name="J Genomics">
        <title>The Draft Genome of a Hydrogen-producing Cyanobacterium, Arthrospira platensis NIES-46.</title>
        <authorList>
            <person name="Suzuki S."/>
            <person name="Yamaguchi H."/>
            <person name="Kawachi M."/>
        </authorList>
    </citation>
    <scope>NUCLEOTIDE SEQUENCE [LARGE SCALE GENOMIC DNA]</scope>
    <source>
        <strain evidence="1 2">NIES-46</strain>
    </source>
</reference>
<evidence type="ECO:0000313" key="1">
    <source>
        <dbReference type="EMBL" id="GCE93694.1"/>
    </source>
</evidence>
<name>A0A5M3T2K1_LIMPL</name>
<evidence type="ECO:0000313" key="2">
    <source>
        <dbReference type="Proteomes" id="UP000326169"/>
    </source>
</evidence>
<proteinExistence type="predicted"/>
<dbReference type="EMBL" id="BIMW01000077">
    <property type="protein sequence ID" value="GCE93694.1"/>
    <property type="molecule type" value="Genomic_DNA"/>
</dbReference>
<dbReference type="RefSeq" id="WP_014275918.1">
    <property type="nucleotide sequence ID" value="NZ_BIMW01000077.1"/>
</dbReference>
<keyword evidence="2" id="KW-1185">Reference proteome</keyword>
<organism evidence="1 2">
    <name type="scientific">Limnospira platensis NIES-46</name>
    <dbReference type="NCBI Taxonomy" id="1236695"/>
    <lineage>
        <taxon>Bacteria</taxon>
        <taxon>Bacillati</taxon>
        <taxon>Cyanobacteriota</taxon>
        <taxon>Cyanophyceae</taxon>
        <taxon>Oscillatoriophycideae</taxon>
        <taxon>Oscillatoriales</taxon>
        <taxon>Sirenicapillariaceae</taxon>
        <taxon>Limnospira</taxon>
    </lineage>
</organism>